<evidence type="ECO:0000313" key="3">
    <source>
        <dbReference type="EMBL" id="QFQ02922.1"/>
    </source>
</evidence>
<gene>
    <name evidence="3" type="ORF">CUROG_07865</name>
</gene>
<evidence type="ECO:0000256" key="1">
    <source>
        <dbReference type="SAM" id="MobiDB-lite"/>
    </source>
</evidence>
<feature type="chain" id="PRO_5038798264" description="Secreted protein" evidence="2">
    <location>
        <begin position="24"/>
        <end position="352"/>
    </location>
</feature>
<name>A0A5J6Z9M0_9CORY</name>
<dbReference type="PROSITE" id="PS51257">
    <property type="entry name" value="PROKAR_LIPOPROTEIN"/>
    <property type="match status" value="1"/>
</dbReference>
<sequence length="352" mass="36639" precursor="true">MAPRFEKTAFALSSIVLLGLSLAACSDAPSEEQASETGSAAPSSENTGPQPTLATSASRETEEGEDDPFSQILSQAPSDAHYAKVDITADGEPELLLETQDIAADKGWHRVSVYDSQGEKYSATVHGEEGFLHRAGHATMDRSMLQATADHNGLLFSTWHGTRPDVHTELWTVDGQALVLSGKDWDYRWKGLDSGIQDQAPADLKASAQEIEWKDVNPSGDGSESAASGRDSNGGSSRGGASTQGSASAGQQSASDSQIGGTCGTIAGQPVVAGSSTSCGFAMDVARLGTAGTHPVAYWPVTVTSRQTGKTYTMSCGIAGPADRVWCKDMNGGTAEVTVGPGENGSWNHLVE</sequence>
<dbReference type="AlphaFoldDB" id="A0A5J6Z9M0"/>
<accession>A0A5J6Z9M0</accession>
<organism evidence="3 4">
    <name type="scientific">Corynebacterium urogenitale</name>
    <dbReference type="NCBI Taxonomy" id="2487892"/>
    <lineage>
        <taxon>Bacteria</taxon>
        <taxon>Bacillati</taxon>
        <taxon>Actinomycetota</taxon>
        <taxon>Actinomycetes</taxon>
        <taxon>Mycobacteriales</taxon>
        <taxon>Corynebacteriaceae</taxon>
        <taxon>Corynebacterium</taxon>
    </lineage>
</organism>
<feature type="region of interest" description="Disordered" evidence="1">
    <location>
        <begin position="29"/>
        <end position="70"/>
    </location>
</feature>
<feature type="compositionally biased region" description="Low complexity" evidence="1">
    <location>
        <begin position="225"/>
        <end position="260"/>
    </location>
</feature>
<protein>
    <recommendedName>
        <fullName evidence="5">Secreted protein</fullName>
    </recommendedName>
</protein>
<feature type="region of interest" description="Disordered" evidence="1">
    <location>
        <begin position="212"/>
        <end position="261"/>
    </location>
</feature>
<keyword evidence="2" id="KW-0732">Signal</keyword>
<evidence type="ECO:0000256" key="2">
    <source>
        <dbReference type="SAM" id="SignalP"/>
    </source>
</evidence>
<reference evidence="4" key="1">
    <citation type="submission" date="2019-10" db="EMBL/GenBank/DDBJ databases">
        <title>Complete genome sequence of Corynebacterium urogenitalis DSM 108747, isolated from the genital tract of a cow.</title>
        <authorList>
            <person name="Ruckert C."/>
            <person name="Ballas P."/>
            <person name="Wagener K."/>
            <person name="Drillich M."/>
            <person name="Kaempfer P."/>
            <person name="Busse H.-J."/>
            <person name="Ehling-Schulz M."/>
        </authorList>
    </citation>
    <scope>NUCLEOTIDE SEQUENCE [LARGE SCALE GENOMIC DNA]</scope>
    <source>
        <strain evidence="4">LMM 1652</strain>
    </source>
</reference>
<keyword evidence="4" id="KW-1185">Reference proteome</keyword>
<feature type="signal peptide" evidence="2">
    <location>
        <begin position="1"/>
        <end position="23"/>
    </location>
</feature>
<evidence type="ECO:0008006" key="5">
    <source>
        <dbReference type="Google" id="ProtNLM"/>
    </source>
</evidence>
<dbReference type="EMBL" id="CP045032">
    <property type="protein sequence ID" value="QFQ02922.1"/>
    <property type="molecule type" value="Genomic_DNA"/>
</dbReference>
<proteinExistence type="predicted"/>
<feature type="compositionally biased region" description="Polar residues" evidence="1">
    <location>
        <begin position="35"/>
        <end position="58"/>
    </location>
</feature>
<evidence type="ECO:0000313" key="4">
    <source>
        <dbReference type="Proteomes" id="UP000326711"/>
    </source>
</evidence>
<dbReference type="KEGG" id="cuo:CUROG_07865"/>
<dbReference type="Proteomes" id="UP000326711">
    <property type="component" value="Chromosome"/>
</dbReference>